<evidence type="ECO:0000313" key="1">
    <source>
        <dbReference type="EMBL" id="CAK5075291.1"/>
    </source>
</evidence>
<name>A0ACB0Z8G8_MELEN</name>
<dbReference type="Proteomes" id="UP001497535">
    <property type="component" value="Unassembled WGS sequence"/>
</dbReference>
<proteinExistence type="predicted"/>
<dbReference type="EMBL" id="CAVMJV010000028">
    <property type="protein sequence ID" value="CAK5075291.1"/>
    <property type="molecule type" value="Genomic_DNA"/>
</dbReference>
<reference evidence="1" key="1">
    <citation type="submission" date="2023-11" db="EMBL/GenBank/DDBJ databases">
        <authorList>
            <person name="Poullet M."/>
        </authorList>
    </citation>
    <scope>NUCLEOTIDE SEQUENCE</scope>
    <source>
        <strain evidence="1">E1834</strain>
    </source>
</reference>
<protein>
    <submittedName>
        <fullName evidence="1">Uncharacterized protein</fullName>
    </submittedName>
</protein>
<organism evidence="1 2">
    <name type="scientific">Meloidogyne enterolobii</name>
    <name type="common">Root-knot nematode worm</name>
    <name type="synonym">Meloidogyne mayaguensis</name>
    <dbReference type="NCBI Taxonomy" id="390850"/>
    <lineage>
        <taxon>Eukaryota</taxon>
        <taxon>Metazoa</taxon>
        <taxon>Ecdysozoa</taxon>
        <taxon>Nematoda</taxon>
        <taxon>Chromadorea</taxon>
        <taxon>Rhabditida</taxon>
        <taxon>Tylenchina</taxon>
        <taxon>Tylenchomorpha</taxon>
        <taxon>Tylenchoidea</taxon>
        <taxon>Meloidogynidae</taxon>
        <taxon>Meloidogyninae</taxon>
        <taxon>Meloidogyne</taxon>
    </lineage>
</organism>
<comment type="caution">
    <text evidence="1">The sequence shown here is derived from an EMBL/GenBank/DDBJ whole genome shotgun (WGS) entry which is preliminary data.</text>
</comment>
<sequence length="112" mass="13123">MCEKERGQPIFLFIDLECLHHFYQYNTLLCGITCYACCLSSITINYFHFWRPTLRLLLLHLSLQAPTQLGNFSLFFSHFTTMTFQIITAFDFSYDVLFLFIYILSASAGLHN</sequence>
<evidence type="ECO:0000313" key="2">
    <source>
        <dbReference type="Proteomes" id="UP001497535"/>
    </source>
</evidence>
<gene>
    <name evidence="1" type="ORF">MENTE1834_LOCUS22085</name>
</gene>
<accession>A0ACB0Z8G8</accession>
<keyword evidence="2" id="KW-1185">Reference proteome</keyword>